<sequence length="49" mass="5746">MFGGMLKMLHTFMSSPYESSVEYNSKGAWSIRRYNIHHPNIFVFKSSCK</sequence>
<reference evidence="2" key="1">
    <citation type="journal article" date="2018" name="Nat. Plants">
        <title>Whole-genome landscape of Medicago truncatula symbiotic genes.</title>
        <authorList>
            <person name="Pecrix Y."/>
            <person name="Staton S.E."/>
            <person name="Sallet E."/>
            <person name="Lelandais-Briere C."/>
            <person name="Moreau S."/>
            <person name="Carrere S."/>
            <person name="Blein T."/>
            <person name="Jardinaud M.F."/>
            <person name="Latrasse D."/>
            <person name="Zouine M."/>
            <person name="Zahm M."/>
            <person name="Kreplak J."/>
            <person name="Mayjonade B."/>
            <person name="Satge C."/>
            <person name="Perez M."/>
            <person name="Cauet S."/>
            <person name="Marande W."/>
            <person name="Chantry-Darmon C."/>
            <person name="Lopez-Roques C."/>
            <person name="Bouchez O."/>
            <person name="Berard A."/>
            <person name="Debelle F."/>
            <person name="Munos S."/>
            <person name="Bendahmane A."/>
            <person name="Berges H."/>
            <person name="Niebel A."/>
            <person name="Buitink J."/>
            <person name="Frugier F."/>
            <person name="Benhamed M."/>
            <person name="Crespi M."/>
            <person name="Gouzy J."/>
            <person name="Gamas P."/>
        </authorList>
    </citation>
    <scope>NUCLEOTIDE SEQUENCE [LARGE SCALE GENOMIC DNA]</scope>
    <source>
        <strain evidence="2">cv. Jemalong A17</strain>
    </source>
</reference>
<organism evidence="1 2">
    <name type="scientific">Medicago truncatula</name>
    <name type="common">Barrel medic</name>
    <name type="synonym">Medicago tribuloides</name>
    <dbReference type="NCBI Taxonomy" id="3880"/>
    <lineage>
        <taxon>Eukaryota</taxon>
        <taxon>Viridiplantae</taxon>
        <taxon>Streptophyta</taxon>
        <taxon>Embryophyta</taxon>
        <taxon>Tracheophyta</taxon>
        <taxon>Spermatophyta</taxon>
        <taxon>Magnoliopsida</taxon>
        <taxon>eudicotyledons</taxon>
        <taxon>Gunneridae</taxon>
        <taxon>Pentapetalae</taxon>
        <taxon>rosids</taxon>
        <taxon>fabids</taxon>
        <taxon>Fabales</taxon>
        <taxon>Fabaceae</taxon>
        <taxon>Papilionoideae</taxon>
        <taxon>50 kb inversion clade</taxon>
        <taxon>NPAAA clade</taxon>
        <taxon>Hologalegina</taxon>
        <taxon>IRL clade</taxon>
        <taxon>Trifolieae</taxon>
        <taxon>Medicago</taxon>
    </lineage>
</organism>
<evidence type="ECO:0000313" key="2">
    <source>
        <dbReference type="Proteomes" id="UP000265566"/>
    </source>
</evidence>
<evidence type="ECO:0000313" key="1">
    <source>
        <dbReference type="EMBL" id="RHN78571.1"/>
    </source>
</evidence>
<proteinExistence type="predicted"/>
<name>A0A396JPG8_MEDTR</name>
<dbReference type="AlphaFoldDB" id="A0A396JPG8"/>
<dbReference type="Gramene" id="rna2189">
    <property type="protein sequence ID" value="RHN78571.1"/>
    <property type="gene ID" value="gene2189"/>
</dbReference>
<gene>
    <name evidence="1" type="ORF">MtrunA17_Chr1g0167391</name>
</gene>
<dbReference type="EMBL" id="PSQE01000001">
    <property type="protein sequence ID" value="RHN78571.1"/>
    <property type="molecule type" value="Genomic_DNA"/>
</dbReference>
<accession>A0A396JPG8</accession>
<dbReference type="Proteomes" id="UP000265566">
    <property type="component" value="Chromosome 1"/>
</dbReference>
<comment type="caution">
    <text evidence="1">The sequence shown here is derived from an EMBL/GenBank/DDBJ whole genome shotgun (WGS) entry which is preliminary data.</text>
</comment>
<protein>
    <submittedName>
        <fullName evidence="1">Uncharacterized protein</fullName>
    </submittedName>
</protein>